<protein>
    <submittedName>
        <fullName evidence="3">Uncharacterized protein</fullName>
    </submittedName>
</protein>
<keyword evidence="2" id="KW-0812">Transmembrane</keyword>
<reference evidence="3" key="1">
    <citation type="submission" date="2022-03" db="EMBL/GenBank/DDBJ databases">
        <authorList>
            <person name="Tunstrom K."/>
        </authorList>
    </citation>
    <scope>NUCLEOTIDE SEQUENCE</scope>
</reference>
<dbReference type="AlphaFoldDB" id="A0AAU9UM87"/>
<feature type="region of interest" description="Disordered" evidence="1">
    <location>
        <begin position="66"/>
        <end position="92"/>
    </location>
</feature>
<sequence length="92" mass="9775">MTGINDGINWLQADNDVQGVGLKGTRVTNVWVMCGLRVVVGVLMLGFVVVGASEFPERECCDPVYPPNTATTAAEPVTHPISKVSGPGQYEN</sequence>
<feature type="transmembrane region" description="Helical" evidence="2">
    <location>
        <begin position="30"/>
        <end position="50"/>
    </location>
</feature>
<evidence type="ECO:0000313" key="4">
    <source>
        <dbReference type="Proteomes" id="UP001153954"/>
    </source>
</evidence>
<organism evidence="3 4">
    <name type="scientific">Euphydryas editha</name>
    <name type="common">Edith's checkerspot</name>
    <dbReference type="NCBI Taxonomy" id="104508"/>
    <lineage>
        <taxon>Eukaryota</taxon>
        <taxon>Metazoa</taxon>
        <taxon>Ecdysozoa</taxon>
        <taxon>Arthropoda</taxon>
        <taxon>Hexapoda</taxon>
        <taxon>Insecta</taxon>
        <taxon>Pterygota</taxon>
        <taxon>Neoptera</taxon>
        <taxon>Endopterygota</taxon>
        <taxon>Lepidoptera</taxon>
        <taxon>Glossata</taxon>
        <taxon>Ditrysia</taxon>
        <taxon>Papilionoidea</taxon>
        <taxon>Nymphalidae</taxon>
        <taxon>Nymphalinae</taxon>
        <taxon>Euphydryas</taxon>
    </lineage>
</organism>
<keyword evidence="4" id="KW-1185">Reference proteome</keyword>
<keyword evidence="2" id="KW-0472">Membrane</keyword>
<keyword evidence="2" id="KW-1133">Transmembrane helix</keyword>
<proteinExistence type="predicted"/>
<dbReference type="Proteomes" id="UP001153954">
    <property type="component" value="Unassembled WGS sequence"/>
</dbReference>
<evidence type="ECO:0000256" key="1">
    <source>
        <dbReference type="SAM" id="MobiDB-lite"/>
    </source>
</evidence>
<dbReference type="EMBL" id="CAKOGL010000021">
    <property type="protein sequence ID" value="CAH2099212.1"/>
    <property type="molecule type" value="Genomic_DNA"/>
</dbReference>
<accession>A0AAU9UM87</accession>
<comment type="caution">
    <text evidence="3">The sequence shown here is derived from an EMBL/GenBank/DDBJ whole genome shotgun (WGS) entry which is preliminary data.</text>
</comment>
<evidence type="ECO:0000313" key="3">
    <source>
        <dbReference type="EMBL" id="CAH2099212.1"/>
    </source>
</evidence>
<evidence type="ECO:0000256" key="2">
    <source>
        <dbReference type="SAM" id="Phobius"/>
    </source>
</evidence>
<gene>
    <name evidence="3" type="ORF">EEDITHA_LOCUS14226</name>
</gene>
<name>A0AAU9UM87_EUPED</name>